<sequence>MDNKLPVMAPRRRRAPEESRAELLAAAAELIRQRGPDNVSLRQIAEAAGVAHGLVSHYFGTYAALVREVLRVENDRIESRVRERIRAEDGVPLAASIMDVVFDTLADERYLRLFVWAEMHADYRGAARLELVELIDTIEAGIRDALAGRPAPSRSRVEAVVLVGLSAAYGFAIGGRSWLAGLGHDPDDPAHAAEFRVQLARMMAAHMVEESGLEPAGRVVLHPENKMVPPRRSHE</sequence>
<dbReference type="InterPro" id="IPR050109">
    <property type="entry name" value="HTH-type_TetR-like_transc_reg"/>
</dbReference>
<dbReference type="EMBL" id="BMQJ01000013">
    <property type="protein sequence ID" value="GGQ14282.1"/>
    <property type="molecule type" value="Genomic_DNA"/>
</dbReference>
<evidence type="ECO:0000256" key="2">
    <source>
        <dbReference type="ARBA" id="ARBA00023125"/>
    </source>
</evidence>
<keyword evidence="1" id="KW-0805">Transcription regulation</keyword>
<proteinExistence type="predicted"/>
<evidence type="ECO:0000256" key="4">
    <source>
        <dbReference type="PROSITE-ProRule" id="PRU00335"/>
    </source>
</evidence>
<dbReference type="PROSITE" id="PS50977">
    <property type="entry name" value="HTH_TETR_2"/>
    <property type="match status" value="1"/>
</dbReference>
<dbReference type="InterPro" id="IPR001647">
    <property type="entry name" value="HTH_TetR"/>
</dbReference>
<dbReference type="Gene3D" id="1.10.357.10">
    <property type="entry name" value="Tetracycline Repressor, domain 2"/>
    <property type="match status" value="1"/>
</dbReference>
<name>A0ABQ2R633_9ACTN</name>
<evidence type="ECO:0000313" key="6">
    <source>
        <dbReference type="EMBL" id="GGQ14282.1"/>
    </source>
</evidence>
<dbReference type="Proteomes" id="UP000611554">
    <property type="component" value="Unassembled WGS sequence"/>
</dbReference>
<dbReference type="PANTHER" id="PTHR30055">
    <property type="entry name" value="HTH-TYPE TRANSCRIPTIONAL REGULATOR RUTR"/>
    <property type="match status" value="1"/>
</dbReference>
<keyword evidence="2 4" id="KW-0238">DNA-binding</keyword>
<feature type="DNA-binding region" description="H-T-H motif" evidence="4">
    <location>
        <begin position="40"/>
        <end position="59"/>
    </location>
</feature>
<comment type="caution">
    <text evidence="6">The sequence shown here is derived from an EMBL/GenBank/DDBJ whole genome shotgun (WGS) entry which is preliminary data.</text>
</comment>
<gene>
    <name evidence="6" type="ORF">GCM10010140_50700</name>
</gene>
<dbReference type="SUPFAM" id="SSF46689">
    <property type="entry name" value="Homeodomain-like"/>
    <property type="match status" value="1"/>
</dbReference>
<keyword evidence="3" id="KW-0804">Transcription</keyword>
<dbReference type="InterPro" id="IPR009057">
    <property type="entry name" value="Homeodomain-like_sf"/>
</dbReference>
<evidence type="ECO:0000256" key="1">
    <source>
        <dbReference type="ARBA" id="ARBA00023015"/>
    </source>
</evidence>
<evidence type="ECO:0000256" key="3">
    <source>
        <dbReference type="ARBA" id="ARBA00023163"/>
    </source>
</evidence>
<dbReference type="PANTHER" id="PTHR30055:SF234">
    <property type="entry name" value="HTH-TYPE TRANSCRIPTIONAL REGULATOR BETI"/>
    <property type="match status" value="1"/>
</dbReference>
<organism evidence="6 7">
    <name type="scientific">Streptosporangium pseudovulgare</name>
    <dbReference type="NCBI Taxonomy" id="35765"/>
    <lineage>
        <taxon>Bacteria</taxon>
        <taxon>Bacillati</taxon>
        <taxon>Actinomycetota</taxon>
        <taxon>Actinomycetes</taxon>
        <taxon>Streptosporangiales</taxon>
        <taxon>Streptosporangiaceae</taxon>
        <taxon>Streptosporangium</taxon>
    </lineage>
</organism>
<accession>A0ABQ2R633</accession>
<dbReference type="PRINTS" id="PR00455">
    <property type="entry name" value="HTHTETR"/>
</dbReference>
<reference evidence="7" key="1">
    <citation type="journal article" date="2019" name="Int. J. Syst. Evol. Microbiol.">
        <title>The Global Catalogue of Microorganisms (GCM) 10K type strain sequencing project: providing services to taxonomists for standard genome sequencing and annotation.</title>
        <authorList>
            <consortium name="The Broad Institute Genomics Platform"/>
            <consortium name="The Broad Institute Genome Sequencing Center for Infectious Disease"/>
            <person name="Wu L."/>
            <person name="Ma J."/>
        </authorList>
    </citation>
    <scope>NUCLEOTIDE SEQUENCE [LARGE SCALE GENOMIC DNA]</scope>
    <source>
        <strain evidence="7">JCM 3115</strain>
    </source>
</reference>
<feature type="domain" description="HTH tetR-type" evidence="5">
    <location>
        <begin position="17"/>
        <end position="77"/>
    </location>
</feature>
<evidence type="ECO:0000313" key="7">
    <source>
        <dbReference type="Proteomes" id="UP000611554"/>
    </source>
</evidence>
<evidence type="ECO:0000259" key="5">
    <source>
        <dbReference type="PROSITE" id="PS50977"/>
    </source>
</evidence>
<protein>
    <recommendedName>
        <fullName evidence="5">HTH tetR-type domain-containing protein</fullName>
    </recommendedName>
</protein>
<dbReference type="Pfam" id="PF00440">
    <property type="entry name" value="TetR_N"/>
    <property type="match status" value="1"/>
</dbReference>
<keyword evidence="7" id="KW-1185">Reference proteome</keyword>